<dbReference type="PANTHER" id="PTHR33337:SF3">
    <property type="entry name" value="CENP-V_GFA DOMAIN-CONTAINING PROTEIN"/>
    <property type="match status" value="1"/>
</dbReference>
<keyword evidence="2" id="KW-0479">Metal-binding</keyword>
<dbReference type="EMBL" id="MU863658">
    <property type="protein sequence ID" value="KAK4098526.1"/>
    <property type="molecule type" value="Genomic_DNA"/>
</dbReference>
<dbReference type="InterPro" id="IPR011057">
    <property type="entry name" value="Mss4-like_sf"/>
</dbReference>
<evidence type="ECO:0000256" key="2">
    <source>
        <dbReference type="ARBA" id="ARBA00022723"/>
    </source>
</evidence>
<gene>
    <name evidence="6" type="ORF">N658DRAFT_499368</name>
</gene>
<dbReference type="Proteomes" id="UP001305647">
    <property type="component" value="Unassembled WGS sequence"/>
</dbReference>
<sequence>MEVTCQCTAITFTTPTPHPIALYHCHCTECRKQTASAFGTSAVFPAAGLFPLSAGLASKLGVWTRPTDSGGSMDCYFCRGCGVRVVHRVRGADGVARDTVNIKAGLLGGPLDWRGAPHIYTRSAVVEVPRGVETWKGAPEGMVGRRTGGDTQ</sequence>
<dbReference type="PANTHER" id="PTHR33337">
    <property type="entry name" value="GFA DOMAIN-CONTAINING PROTEIN"/>
    <property type="match status" value="1"/>
</dbReference>
<comment type="similarity">
    <text evidence="1">Belongs to the Gfa family.</text>
</comment>
<dbReference type="SUPFAM" id="SSF51316">
    <property type="entry name" value="Mss4-like"/>
    <property type="match status" value="1"/>
</dbReference>
<reference evidence="6" key="1">
    <citation type="journal article" date="2023" name="Mol. Phylogenet. Evol.">
        <title>Genome-scale phylogeny and comparative genomics of the fungal order Sordariales.</title>
        <authorList>
            <person name="Hensen N."/>
            <person name="Bonometti L."/>
            <person name="Westerberg I."/>
            <person name="Brannstrom I.O."/>
            <person name="Guillou S."/>
            <person name="Cros-Aarteil S."/>
            <person name="Calhoun S."/>
            <person name="Haridas S."/>
            <person name="Kuo A."/>
            <person name="Mondo S."/>
            <person name="Pangilinan J."/>
            <person name="Riley R."/>
            <person name="LaButti K."/>
            <person name="Andreopoulos B."/>
            <person name="Lipzen A."/>
            <person name="Chen C."/>
            <person name="Yan M."/>
            <person name="Daum C."/>
            <person name="Ng V."/>
            <person name="Clum A."/>
            <person name="Steindorff A."/>
            <person name="Ohm R.A."/>
            <person name="Martin F."/>
            <person name="Silar P."/>
            <person name="Natvig D.O."/>
            <person name="Lalanne C."/>
            <person name="Gautier V."/>
            <person name="Ament-Velasquez S.L."/>
            <person name="Kruys A."/>
            <person name="Hutchinson M.I."/>
            <person name="Powell A.J."/>
            <person name="Barry K."/>
            <person name="Miller A.N."/>
            <person name="Grigoriev I.V."/>
            <person name="Debuchy R."/>
            <person name="Gladieux P."/>
            <person name="Hiltunen Thoren M."/>
            <person name="Johannesson H."/>
        </authorList>
    </citation>
    <scope>NUCLEOTIDE SEQUENCE</scope>
    <source>
        <strain evidence="6">CBS 757.83</strain>
    </source>
</reference>
<comment type="caution">
    <text evidence="6">The sequence shown here is derived from an EMBL/GenBank/DDBJ whole genome shotgun (WGS) entry which is preliminary data.</text>
</comment>
<evidence type="ECO:0000256" key="1">
    <source>
        <dbReference type="ARBA" id="ARBA00005495"/>
    </source>
</evidence>
<dbReference type="GO" id="GO:0016846">
    <property type="term" value="F:carbon-sulfur lyase activity"/>
    <property type="evidence" value="ECO:0007669"/>
    <property type="project" value="InterPro"/>
</dbReference>
<evidence type="ECO:0000256" key="3">
    <source>
        <dbReference type="ARBA" id="ARBA00022833"/>
    </source>
</evidence>
<evidence type="ECO:0000313" key="7">
    <source>
        <dbReference type="Proteomes" id="UP001305647"/>
    </source>
</evidence>
<protein>
    <recommendedName>
        <fullName evidence="5">CENP-V/GFA domain-containing protein</fullName>
    </recommendedName>
</protein>
<evidence type="ECO:0000256" key="4">
    <source>
        <dbReference type="ARBA" id="ARBA00023239"/>
    </source>
</evidence>
<keyword evidence="7" id="KW-1185">Reference proteome</keyword>
<keyword evidence="4" id="KW-0456">Lyase</keyword>
<name>A0AAN6PWT4_9PEZI</name>
<dbReference type="InterPro" id="IPR006913">
    <property type="entry name" value="CENP-V/GFA"/>
</dbReference>
<keyword evidence="3" id="KW-0862">Zinc</keyword>
<proteinExistence type="inferred from homology"/>
<dbReference type="AlphaFoldDB" id="A0AAN6PWT4"/>
<accession>A0AAN6PWT4</accession>
<evidence type="ECO:0000313" key="6">
    <source>
        <dbReference type="EMBL" id="KAK4098526.1"/>
    </source>
</evidence>
<dbReference type="Pfam" id="PF04828">
    <property type="entry name" value="GFA"/>
    <property type="match status" value="1"/>
</dbReference>
<dbReference type="GO" id="GO:0046872">
    <property type="term" value="F:metal ion binding"/>
    <property type="evidence" value="ECO:0007669"/>
    <property type="project" value="UniProtKB-KW"/>
</dbReference>
<organism evidence="6 7">
    <name type="scientific">Parathielavia hyrcaniae</name>
    <dbReference type="NCBI Taxonomy" id="113614"/>
    <lineage>
        <taxon>Eukaryota</taxon>
        <taxon>Fungi</taxon>
        <taxon>Dikarya</taxon>
        <taxon>Ascomycota</taxon>
        <taxon>Pezizomycotina</taxon>
        <taxon>Sordariomycetes</taxon>
        <taxon>Sordariomycetidae</taxon>
        <taxon>Sordariales</taxon>
        <taxon>Chaetomiaceae</taxon>
        <taxon>Parathielavia</taxon>
    </lineage>
</organism>
<feature type="domain" description="CENP-V/GFA" evidence="5">
    <location>
        <begin position="1"/>
        <end position="114"/>
    </location>
</feature>
<evidence type="ECO:0000259" key="5">
    <source>
        <dbReference type="PROSITE" id="PS51891"/>
    </source>
</evidence>
<reference evidence="6" key="2">
    <citation type="submission" date="2023-05" db="EMBL/GenBank/DDBJ databases">
        <authorList>
            <consortium name="Lawrence Berkeley National Laboratory"/>
            <person name="Steindorff A."/>
            <person name="Hensen N."/>
            <person name="Bonometti L."/>
            <person name="Westerberg I."/>
            <person name="Brannstrom I.O."/>
            <person name="Guillou S."/>
            <person name="Cros-Aarteil S."/>
            <person name="Calhoun S."/>
            <person name="Haridas S."/>
            <person name="Kuo A."/>
            <person name="Mondo S."/>
            <person name="Pangilinan J."/>
            <person name="Riley R."/>
            <person name="Labutti K."/>
            <person name="Andreopoulos B."/>
            <person name="Lipzen A."/>
            <person name="Chen C."/>
            <person name="Yanf M."/>
            <person name="Daum C."/>
            <person name="Ng V."/>
            <person name="Clum A."/>
            <person name="Ohm R."/>
            <person name="Martin F."/>
            <person name="Silar P."/>
            <person name="Natvig D."/>
            <person name="Lalanne C."/>
            <person name="Gautier V."/>
            <person name="Ament-Velasquez S.L."/>
            <person name="Kruys A."/>
            <person name="Hutchinson M.I."/>
            <person name="Powell A.J."/>
            <person name="Barry K."/>
            <person name="Miller A.N."/>
            <person name="Grigoriev I.V."/>
            <person name="Debuchy R."/>
            <person name="Gladieux P."/>
            <person name="Thoren M.H."/>
            <person name="Johannesson H."/>
        </authorList>
    </citation>
    <scope>NUCLEOTIDE SEQUENCE</scope>
    <source>
        <strain evidence="6">CBS 757.83</strain>
    </source>
</reference>
<dbReference type="PROSITE" id="PS51891">
    <property type="entry name" value="CENP_V_GFA"/>
    <property type="match status" value="1"/>
</dbReference>
<dbReference type="Gene3D" id="3.90.1590.10">
    <property type="entry name" value="glutathione-dependent formaldehyde- activating enzyme (gfa)"/>
    <property type="match status" value="1"/>
</dbReference>